<evidence type="ECO:0000259" key="2">
    <source>
        <dbReference type="Pfam" id="PF13304"/>
    </source>
</evidence>
<gene>
    <name evidence="3" type="ORF">ENO26_07910</name>
</gene>
<accession>A0A7J2U3T5</accession>
<dbReference type="PANTHER" id="PTHR43581:SF4">
    <property type="entry name" value="ATP_GTP PHOSPHATASE"/>
    <property type="match status" value="1"/>
</dbReference>
<proteinExistence type="predicted"/>
<dbReference type="GO" id="GO:0016887">
    <property type="term" value="F:ATP hydrolysis activity"/>
    <property type="evidence" value="ECO:0007669"/>
    <property type="project" value="InterPro"/>
</dbReference>
<dbReference type="InterPro" id="IPR027417">
    <property type="entry name" value="P-loop_NTPase"/>
</dbReference>
<dbReference type="InterPro" id="IPR041685">
    <property type="entry name" value="AAA_GajA/Old/RecF-like"/>
</dbReference>
<dbReference type="AlphaFoldDB" id="A0A7J2U3T5"/>
<evidence type="ECO:0000313" key="3">
    <source>
        <dbReference type="EMBL" id="HEM67468.1"/>
    </source>
</evidence>
<dbReference type="PANTHER" id="PTHR43581">
    <property type="entry name" value="ATP/GTP PHOSPHATASE"/>
    <property type="match status" value="1"/>
</dbReference>
<dbReference type="Gene3D" id="3.40.50.300">
    <property type="entry name" value="P-loop containing nucleotide triphosphate hydrolases"/>
    <property type="match status" value="1"/>
</dbReference>
<feature type="domain" description="Endonuclease GajA/Old nuclease/RecF-like AAA" evidence="1">
    <location>
        <begin position="1"/>
        <end position="72"/>
    </location>
</feature>
<dbReference type="Pfam" id="PF13175">
    <property type="entry name" value="AAA_15"/>
    <property type="match status" value="1"/>
</dbReference>
<sequence length="368" mass="42135">MIRFIVVENLRGIKKCVIDDLRNVNIFIGRNGAGKSTILEAIYIASAFTNKHDVLRNVYKFDYVVQRRGGRGNWNSFRDTLWFLKDVDKKIIIELKFSTGNTLRFTLINDVMPPPPLHVWPILLEVPRKVIYPYEEGVAYIGHDSGDQLAVWNPARGVIESSLDKRFYESIESELEYLKNVVFLDEKLPIHIIESVVWRKVLDKRLDKPILELIREEYEPEAEGIGFKPSGEGFTLALMLPDTSIEVDSLGDGAKIALLYAAILSLLKETGVLIEDLENHQHPGGLVTLMRFVLRLAKERKLQLFITTHSIELINIVKKLTEDVGLGMRVYYLERDRSTDIVDVRAMESTDIEILQKLGLDPRLLHIL</sequence>
<dbReference type="EMBL" id="DSEU01000052">
    <property type="protein sequence ID" value="HEM67468.1"/>
    <property type="molecule type" value="Genomic_DNA"/>
</dbReference>
<feature type="domain" description="ATPase AAA-type core" evidence="2">
    <location>
        <begin position="245"/>
        <end position="315"/>
    </location>
</feature>
<dbReference type="SUPFAM" id="SSF52540">
    <property type="entry name" value="P-loop containing nucleoside triphosphate hydrolases"/>
    <property type="match status" value="1"/>
</dbReference>
<reference evidence="3" key="1">
    <citation type="journal article" date="2020" name="mSystems">
        <title>Genome- and Community-Level Interaction Insights into Carbon Utilization and Element Cycling Functions of Hydrothermarchaeota in Hydrothermal Sediment.</title>
        <authorList>
            <person name="Zhou Z."/>
            <person name="Liu Y."/>
            <person name="Xu W."/>
            <person name="Pan J."/>
            <person name="Luo Z.H."/>
            <person name="Li M."/>
        </authorList>
    </citation>
    <scope>NUCLEOTIDE SEQUENCE [LARGE SCALE GENOMIC DNA]</scope>
    <source>
        <strain evidence="3">SpSt-125</strain>
    </source>
</reference>
<protein>
    <recommendedName>
        <fullName evidence="4">ATPase AAA-type core domain-containing protein</fullName>
    </recommendedName>
</protein>
<dbReference type="InterPro" id="IPR051396">
    <property type="entry name" value="Bact_Antivir_Def_Nuclease"/>
</dbReference>
<evidence type="ECO:0008006" key="4">
    <source>
        <dbReference type="Google" id="ProtNLM"/>
    </source>
</evidence>
<evidence type="ECO:0000259" key="1">
    <source>
        <dbReference type="Pfam" id="PF13175"/>
    </source>
</evidence>
<name>A0A7J2U3T5_9CREN</name>
<comment type="caution">
    <text evidence="3">The sequence shown here is derived from an EMBL/GenBank/DDBJ whole genome shotgun (WGS) entry which is preliminary data.</text>
</comment>
<dbReference type="Pfam" id="PF13304">
    <property type="entry name" value="AAA_21"/>
    <property type="match status" value="1"/>
</dbReference>
<dbReference type="GO" id="GO:0005524">
    <property type="term" value="F:ATP binding"/>
    <property type="evidence" value="ECO:0007669"/>
    <property type="project" value="InterPro"/>
</dbReference>
<dbReference type="InterPro" id="IPR003959">
    <property type="entry name" value="ATPase_AAA_core"/>
</dbReference>
<organism evidence="3">
    <name type="scientific">Ignisphaera aggregans</name>
    <dbReference type="NCBI Taxonomy" id="334771"/>
    <lineage>
        <taxon>Archaea</taxon>
        <taxon>Thermoproteota</taxon>
        <taxon>Thermoprotei</taxon>
        <taxon>Desulfurococcales</taxon>
        <taxon>Desulfurococcaceae</taxon>
        <taxon>Ignisphaera</taxon>
    </lineage>
</organism>